<keyword evidence="4" id="KW-1185">Reference proteome</keyword>
<name>A0A371FSD0_MUCPR</name>
<dbReference type="PANTHER" id="PTHR11306">
    <property type="entry name" value="NIEMANN PICK TYPE C2 PROTEIN NPC2-RELATED"/>
    <property type="match status" value="1"/>
</dbReference>
<evidence type="ECO:0000259" key="2">
    <source>
        <dbReference type="SMART" id="SM00737"/>
    </source>
</evidence>
<reference evidence="3" key="1">
    <citation type="submission" date="2018-05" db="EMBL/GenBank/DDBJ databases">
        <title>Draft genome of Mucuna pruriens seed.</title>
        <authorList>
            <person name="Nnadi N.E."/>
            <person name="Vos R."/>
            <person name="Hasami M.H."/>
            <person name="Devisetty U.K."/>
            <person name="Aguiy J.C."/>
        </authorList>
    </citation>
    <scope>NUCLEOTIDE SEQUENCE [LARGE SCALE GENOMIC DNA]</scope>
    <source>
        <strain evidence="3">JCA_2017</strain>
    </source>
</reference>
<evidence type="ECO:0000313" key="4">
    <source>
        <dbReference type="Proteomes" id="UP000257109"/>
    </source>
</evidence>
<comment type="caution">
    <text evidence="3">The sequence shown here is derived from an EMBL/GenBank/DDBJ whole genome shotgun (WGS) entry which is preliminary data.</text>
</comment>
<proteinExistence type="predicted"/>
<dbReference type="AlphaFoldDB" id="A0A371FSD0"/>
<dbReference type="CDD" id="cd00917">
    <property type="entry name" value="PG-PI_TP"/>
    <property type="match status" value="1"/>
</dbReference>
<dbReference type="PANTHER" id="PTHR11306:SF64">
    <property type="entry name" value="LEGUMINOSIN GROUP578 SECRETED PEPTIDE"/>
    <property type="match status" value="1"/>
</dbReference>
<dbReference type="InterPro" id="IPR003172">
    <property type="entry name" value="ML_dom"/>
</dbReference>
<dbReference type="OrthoDB" id="6409159at2759"/>
<dbReference type="GO" id="GO:0032366">
    <property type="term" value="P:intracellular sterol transport"/>
    <property type="evidence" value="ECO:0007669"/>
    <property type="project" value="InterPro"/>
</dbReference>
<protein>
    <submittedName>
        <fullName evidence="3">Phosphatidylglycerol/phosphatidylinositol transfer protein</fullName>
    </submittedName>
</protein>
<evidence type="ECO:0000256" key="1">
    <source>
        <dbReference type="ARBA" id="ARBA00022729"/>
    </source>
</evidence>
<feature type="non-terminal residue" evidence="3">
    <location>
        <position position="1"/>
    </location>
</feature>
<dbReference type="InterPro" id="IPR039670">
    <property type="entry name" value="NPC2-like"/>
</dbReference>
<dbReference type="SUPFAM" id="SSF81296">
    <property type="entry name" value="E set domains"/>
    <property type="match status" value="1"/>
</dbReference>
<dbReference type="Proteomes" id="UP000257109">
    <property type="component" value="Unassembled WGS sequence"/>
</dbReference>
<dbReference type="Pfam" id="PF02221">
    <property type="entry name" value="E1_DerP2_DerF2"/>
    <property type="match status" value="1"/>
</dbReference>
<sequence length="180" mass="20136">MTPHHIHKCTECILVHFVPCLSGTFMEFRFHPKLKHLLCLFILILSSVHAHATTFRYCADVNYAVKVSGIEITPDPVVRSRPVTFKISAATGEGIYEGKWVIAVAYFGLVVHEEIHDFCEEISCPVATGSFVVAHTQKLPAFAPPGTYTVEMTLKNEKNEPLTCITFKFKIGFGFFVSDI</sequence>
<dbReference type="InterPro" id="IPR014756">
    <property type="entry name" value="Ig_E-set"/>
</dbReference>
<dbReference type="Gene3D" id="2.60.40.770">
    <property type="match status" value="1"/>
</dbReference>
<evidence type="ECO:0000313" key="3">
    <source>
        <dbReference type="EMBL" id="RDX81235.1"/>
    </source>
</evidence>
<dbReference type="FunFam" id="2.60.40.770:FF:000015">
    <property type="entry name" value="Putative phosphatidylglycerol/phosphatidylinositol transfer protein isoform A"/>
    <property type="match status" value="1"/>
</dbReference>
<dbReference type="EMBL" id="QJKJ01007976">
    <property type="protein sequence ID" value="RDX81235.1"/>
    <property type="molecule type" value="Genomic_DNA"/>
</dbReference>
<accession>A0A371FSD0</accession>
<keyword evidence="1" id="KW-0732">Signal</keyword>
<feature type="domain" description="MD-2-related lipid-recognition" evidence="2">
    <location>
        <begin position="55"/>
        <end position="169"/>
    </location>
</feature>
<gene>
    <name evidence="3" type="ORF">CR513_38105</name>
</gene>
<dbReference type="InterPro" id="IPR033917">
    <property type="entry name" value="ML_PG-PI_TP"/>
</dbReference>
<dbReference type="SMART" id="SM00737">
    <property type="entry name" value="ML"/>
    <property type="match status" value="1"/>
</dbReference>
<organism evidence="3 4">
    <name type="scientific">Mucuna pruriens</name>
    <name type="common">Velvet bean</name>
    <name type="synonym">Dolichos pruriens</name>
    <dbReference type="NCBI Taxonomy" id="157652"/>
    <lineage>
        <taxon>Eukaryota</taxon>
        <taxon>Viridiplantae</taxon>
        <taxon>Streptophyta</taxon>
        <taxon>Embryophyta</taxon>
        <taxon>Tracheophyta</taxon>
        <taxon>Spermatophyta</taxon>
        <taxon>Magnoliopsida</taxon>
        <taxon>eudicotyledons</taxon>
        <taxon>Gunneridae</taxon>
        <taxon>Pentapetalae</taxon>
        <taxon>rosids</taxon>
        <taxon>fabids</taxon>
        <taxon>Fabales</taxon>
        <taxon>Fabaceae</taxon>
        <taxon>Papilionoideae</taxon>
        <taxon>50 kb inversion clade</taxon>
        <taxon>NPAAA clade</taxon>
        <taxon>indigoferoid/millettioid clade</taxon>
        <taxon>Phaseoleae</taxon>
        <taxon>Mucuna</taxon>
    </lineage>
</organism>
<dbReference type="GO" id="GO:0032934">
    <property type="term" value="F:sterol binding"/>
    <property type="evidence" value="ECO:0007669"/>
    <property type="project" value="InterPro"/>
</dbReference>